<feature type="region of interest" description="Disordered" evidence="1">
    <location>
        <begin position="1"/>
        <end position="21"/>
    </location>
</feature>
<reference evidence="3 4" key="1">
    <citation type="submission" date="2025-05" db="UniProtKB">
        <authorList>
            <consortium name="RefSeq"/>
        </authorList>
    </citation>
    <scope>IDENTIFICATION</scope>
    <source>
        <tissue evidence="3 4">Blood</tissue>
    </source>
</reference>
<keyword evidence="2" id="KW-1185">Reference proteome</keyword>
<evidence type="ECO:0000313" key="2">
    <source>
        <dbReference type="Proteomes" id="UP001652583"/>
    </source>
</evidence>
<feature type="compositionally biased region" description="Polar residues" evidence="1">
    <location>
        <begin position="230"/>
        <end position="239"/>
    </location>
</feature>
<evidence type="ECO:0000256" key="1">
    <source>
        <dbReference type="SAM" id="MobiDB-lite"/>
    </source>
</evidence>
<organism evidence="2 4">
    <name type="scientific">Acinonyx jubatus</name>
    <name type="common">Cheetah</name>
    <dbReference type="NCBI Taxonomy" id="32536"/>
    <lineage>
        <taxon>Eukaryota</taxon>
        <taxon>Metazoa</taxon>
        <taxon>Chordata</taxon>
        <taxon>Craniata</taxon>
        <taxon>Vertebrata</taxon>
        <taxon>Euteleostomi</taxon>
        <taxon>Mammalia</taxon>
        <taxon>Eutheria</taxon>
        <taxon>Laurasiatheria</taxon>
        <taxon>Carnivora</taxon>
        <taxon>Feliformia</taxon>
        <taxon>Felidae</taxon>
        <taxon>Felinae</taxon>
        <taxon>Acinonyx</taxon>
    </lineage>
</organism>
<proteinExistence type="predicted"/>
<gene>
    <name evidence="3 4" type="primary">LOC128313606</name>
</gene>
<dbReference type="RefSeq" id="XP_053069113.1">
    <property type="nucleotide sequence ID" value="XM_053213138.1"/>
</dbReference>
<feature type="compositionally biased region" description="Basic and acidic residues" evidence="1">
    <location>
        <begin position="240"/>
        <end position="251"/>
    </location>
</feature>
<evidence type="ECO:0000313" key="3">
    <source>
        <dbReference type="RefSeq" id="XP_053069113.1"/>
    </source>
</evidence>
<dbReference type="Proteomes" id="UP001652583">
    <property type="component" value="Chromosome E3"/>
</dbReference>
<evidence type="ECO:0000313" key="4">
    <source>
        <dbReference type="RefSeq" id="XP_053069114.1"/>
    </source>
</evidence>
<feature type="region of interest" description="Disordered" evidence="1">
    <location>
        <begin position="103"/>
        <end position="129"/>
    </location>
</feature>
<name>A0ABM3PBQ7_ACIJB</name>
<protein>
    <submittedName>
        <fullName evidence="3 4">Uncharacterized protein LOC128313606</fullName>
    </submittedName>
</protein>
<feature type="compositionally biased region" description="Basic and acidic residues" evidence="1">
    <location>
        <begin position="115"/>
        <end position="129"/>
    </location>
</feature>
<accession>A0ABM3PBQ7</accession>
<sequence>MKNDAQITAQFGDPSRRSAPNMEHCLNTRNYGLLPTLTDPAGDLSPPERPGPLVDFTRTKSDRKKTHTPALELIFHYVCPIPRLCHVSTGTRPAALRWATVEATERPPEGSGHLRSTDSERPGDHVPRDAWRLPSFPATLMSAIPAGFNLGFPGHTLPPCAVPAAPAGRKARPPAGQNPWAPPSIRKTPPTRGSHGRAAPRTGPPSLATPPNPRALRTCVGRPAPKTWPRRTQGSCRTTHSTDGKLRPRPHDLSLPPLSRASAWEPSPPCAAACVTGATLPEPPRAARSDPSCGATDPCVFDAITSQNSSLSAQRFSCMHT</sequence>
<dbReference type="GeneID" id="128313606"/>
<dbReference type="RefSeq" id="XP_053069114.1">
    <property type="nucleotide sequence ID" value="XM_053213139.1"/>
</dbReference>
<feature type="region of interest" description="Disordered" evidence="1">
    <location>
        <begin position="163"/>
        <end position="251"/>
    </location>
</feature>